<organism evidence="4 5">
    <name type="scientific">Azospirillum brasilense</name>
    <dbReference type="NCBI Taxonomy" id="192"/>
    <lineage>
        <taxon>Bacteria</taxon>
        <taxon>Pseudomonadati</taxon>
        <taxon>Pseudomonadota</taxon>
        <taxon>Alphaproteobacteria</taxon>
        <taxon>Rhodospirillales</taxon>
        <taxon>Azospirillaceae</taxon>
        <taxon>Azospirillum</taxon>
    </lineage>
</organism>
<dbReference type="CDD" id="cd03809">
    <property type="entry name" value="GT4_MtfB-like"/>
    <property type="match status" value="2"/>
</dbReference>
<dbReference type="GO" id="GO:0016757">
    <property type="term" value="F:glycosyltransferase activity"/>
    <property type="evidence" value="ECO:0007669"/>
    <property type="project" value="InterPro"/>
</dbReference>
<name>A0A4D8RHB9_AZOBR</name>
<feature type="domain" description="Glycosyltransferase subfamily 4-like N-terminal" evidence="3">
    <location>
        <begin position="92"/>
        <end position="206"/>
    </location>
</feature>
<keyword evidence="1 4" id="KW-0808">Transferase</keyword>
<dbReference type="Gene3D" id="3.40.50.2000">
    <property type="entry name" value="Glycogen Phosphorylase B"/>
    <property type="match status" value="4"/>
</dbReference>
<evidence type="ECO:0000259" key="2">
    <source>
        <dbReference type="Pfam" id="PF00534"/>
    </source>
</evidence>
<dbReference type="CDD" id="cd03801">
    <property type="entry name" value="GT4_PimA-like"/>
    <property type="match status" value="1"/>
</dbReference>
<geneLocation type="plasmid" evidence="4">
    <name>p5</name>
</geneLocation>
<protein>
    <submittedName>
        <fullName evidence="4">Glycosyltransferase</fullName>
    </submittedName>
</protein>
<dbReference type="RefSeq" id="WP_137143725.1">
    <property type="nucleotide sequence ID" value="NZ_CP032350.1"/>
</dbReference>
<evidence type="ECO:0000313" key="5">
    <source>
        <dbReference type="Proteomes" id="UP000298693"/>
    </source>
</evidence>
<feature type="domain" description="Glycosyl transferase family 1" evidence="2">
    <location>
        <begin position="1078"/>
        <end position="1217"/>
    </location>
</feature>
<dbReference type="PANTHER" id="PTHR46401:SF2">
    <property type="entry name" value="GLYCOSYLTRANSFERASE WBBK-RELATED"/>
    <property type="match status" value="1"/>
</dbReference>
<proteinExistence type="predicted"/>
<evidence type="ECO:0000259" key="3">
    <source>
        <dbReference type="Pfam" id="PF13439"/>
    </source>
</evidence>
<accession>A0A4D8RHB9</accession>
<dbReference type="GO" id="GO:0009103">
    <property type="term" value="P:lipopolysaccharide biosynthetic process"/>
    <property type="evidence" value="ECO:0007669"/>
    <property type="project" value="TreeGrafter"/>
</dbReference>
<dbReference type="Pfam" id="PF13439">
    <property type="entry name" value="Glyco_transf_4"/>
    <property type="match status" value="1"/>
</dbReference>
<dbReference type="SUPFAM" id="SSF53756">
    <property type="entry name" value="UDP-Glycosyltransferase/glycogen phosphorylase"/>
    <property type="match status" value="3"/>
</dbReference>
<dbReference type="InterPro" id="IPR001296">
    <property type="entry name" value="Glyco_trans_1"/>
</dbReference>
<feature type="domain" description="Glycosyl transferase family 1" evidence="2">
    <location>
        <begin position="226"/>
        <end position="386"/>
    </location>
</feature>
<sequence length="1257" mass="139418">MGEVERRTTRILVDLQACQTAGSAHRGVGRYSKALFETMAELRGDRELFGCVASHHPHKMDTDAVPQSRLVQTGSLPDWMGGRDFQGGETDSLDALLHGATLNVARPDVVHVSHVFEGLGERVPLPSISARPAGQVMSATLYDLIPLRFPEHYFQNLGLERWYRNRLKWLRQADLLLAISEASRRDAIDLLGIDPSRVVSIHGGISKHFKPVADQGEARRGLRARYGINRDGFVLYTGGDDHRKNLQGAILAFANLPSEVRQTLQLAIVCSIEAKRKATLVDMARKAGLLGDDILFLGFVPEDDLVALYSTCTAFFFPSLYEGLGLPVLEAMACGAPVIGGDNSSIRELIVRQDALFDASSTTAITDSLLRVVKEPGFAEDLRKTGLARAKDYTWENTTRLALDAFDEALRRKRENGIAAAQQGWLPRRRMAMLTPLPPCRSGIADYNAYFLPYLARYFDIDLYVDGYTVTDTAINSAFRIYDARDLPANASSYDVVHYEFGNSDFHAHMLPLLERIPGVVGLHDAFLSGLMGYMEFNRQEKDRFAREMLYSHAGQARHYLAPVQARTNAIEAAMIGLPGSKRVLDHAIGVIAHSPFSLSTVRRFHPEGWRAPYRISPQMVALPRSGTAVDRQKARADLGFGPDDVIIATFGHVAWTKCGDRLLEAFLSPSLRDDARCHLVFVGELSRDDFGVALRDRIAKAELGRRVQVTGFLSDADYERYLWATDIAVQLRTNCRGSTSKGVLDGLAYGLPMVLNAESSFRDYDDDIVIKLSADPAPEEIASTLRELVQDPERRAGFARRGHEYVRAQHDPNLSAAQYAATIHEFIERDAATRSSRYVRLLAPHLAACPDQTGAAMRAAEFLDRRVMPVFTKPRVLIDISHIVKDDHGTGIPRVIRETIRATYCTERADFEAVAVERVGDQLVLAREWLARQGVLLPCEAEEGRLEPVVFRPGDQLLMLDSSWAQYEAFEPIFERARQARVPVVTAVYDLLPITLPPGNIVDGGKEWFEGWVRSAIKQSDGLVCISKAVADDLIAYMAKHGLGREGLKVGYWHLGSTFPAQADAPANSAARNGAMTPYALMVGTIEPRKSHALALDAFERLWAQGSDLSLVIAGRAGWMVDDLMSRMRRHKMLNRKLFLFEGADDTEIAHLYRNAAALLFLSKGEGFGLPLVEAAHYGTPIVCSDLPVFHEIAGDHATYVEITDPDRLAQEIAAWRDRFAAGTVPGSAGMTRLTWKESADSLIDILVKNAWYWVK</sequence>
<evidence type="ECO:0000256" key="1">
    <source>
        <dbReference type="ARBA" id="ARBA00022679"/>
    </source>
</evidence>
<keyword evidence="4" id="KW-0614">Plasmid</keyword>
<dbReference type="EMBL" id="CP032350">
    <property type="protein sequence ID" value="QCO19936.1"/>
    <property type="molecule type" value="Genomic_DNA"/>
</dbReference>
<reference evidence="4 5" key="1">
    <citation type="submission" date="2018-09" db="EMBL/GenBank/DDBJ databases">
        <title>Whole genome based analysis of evolution and adaptive divergence in Indian and Brazilian strains of Azospirillum brasilense.</title>
        <authorList>
            <person name="Singh C."/>
            <person name="Tripathi A.K."/>
        </authorList>
    </citation>
    <scope>NUCLEOTIDE SEQUENCE [LARGE SCALE GENOMIC DNA]</scope>
    <source>
        <strain evidence="4 5">MTCC4039</strain>
        <plasmid evidence="4 5">p5</plasmid>
    </source>
</reference>
<feature type="domain" description="Glycosyl transferase family 1" evidence="2">
    <location>
        <begin position="631"/>
        <end position="803"/>
    </location>
</feature>
<dbReference type="AlphaFoldDB" id="A0A4D8RHB9"/>
<gene>
    <name evidence="4" type="ORF">D3869_32345</name>
</gene>
<evidence type="ECO:0000313" key="4">
    <source>
        <dbReference type="EMBL" id="QCO19936.1"/>
    </source>
</evidence>
<dbReference type="PANTHER" id="PTHR46401">
    <property type="entry name" value="GLYCOSYLTRANSFERASE WBBK-RELATED"/>
    <property type="match status" value="1"/>
</dbReference>
<dbReference type="Proteomes" id="UP000298693">
    <property type="component" value="Plasmid p5"/>
</dbReference>
<dbReference type="InterPro" id="IPR028098">
    <property type="entry name" value="Glyco_trans_4-like_N"/>
</dbReference>
<dbReference type="Pfam" id="PF00534">
    <property type="entry name" value="Glycos_transf_1"/>
    <property type="match status" value="3"/>
</dbReference>